<organism evidence="8 9">
    <name type="scientific">Candidatus Kinetoplastidibacterium crithidiae TCC036E</name>
    <dbReference type="NCBI Taxonomy" id="1208918"/>
    <lineage>
        <taxon>Bacteria</taxon>
        <taxon>Pseudomonadati</taxon>
        <taxon>Pseudomonadota</taxon>
        <taxon>Betaproteobacteria</taxon>
        <taxon>Candidatus Kinetoplastidibacterium</taxon>
    </lineage>
</organism>
<dbReference type="GO" id="GO:0032259">
    <property type="term" value="P:methylation"/>
    <property type="evidence" value="ECO:0007669"/>
    <property type="project" value="UniProtKB-KW"/>
</dbReference>
<evidence type="ECO:0000313" key="9">
    <source>
        <dbReference type="Proteomes" id="UP000011686"/>
    </source>
</evidence>
<dbReference type="InterPro" id="IPR050320">
    <property type="entry name" value="N5-glutamine_MTase"/>
</dbReference>
<dbReference type="EMBL" id="CP003804">
    <property type="protein sequence ID" value="AGF47374.1"/>
    <property type="molecule type" value="Genomic_DNA"/>
</dbReference>
<keyword evidence="9" id="KW-1185">Reference proteome</keyword>
<feature type="binding site" evidence="5">
    <location>
        <position position="137"/>
    </location>
    <ligand>
        <name>S-adenosyl-L-methionine</name>
        <dbReference type="ChEBI" id="CHEBI:59789"/>
    </ligand>
</feature>
<dbReference type="HOGENOM" id="CLU_018398_3_1_4"/>
<dbReference type="PANTHER" id="PTHR18895:SF74">
    <property type="entry name" value="MTRF1L RELEASE FACTOR GLUTAMINE METHYLTRANSFERASE"/>
    <property type="match status" value="1"/>
</dbReference>
<dbReference type="KEGG" id="kct:CDEE_0292"/>
<dbReference type="Pfam" id="PF17827">
    <property type="entry name" value="PrmC_N"/>
    <property type="match status" value="1"/>
</dbReference>
<dbReference type="CDD" id="cd02440">
    <property type="entry name" value="AdoMet_MTases"/>
    <property type="match status" value="1"/>
</dbReference>
<dbReference type="Gene3D" id="1.10.8.10">
    <property type="entry name" value="DNA helicase RuvA subunit, C-terminal domain"/>
    <property type="match status" value="1"/>
</dbReference>
<feature type="binding site" evidence="5">
    <location>
        <position position="164"/>
    </location>
    <ligand>
        <name>S-adenosyl-L-methionine</name>
        <dbReference type="ChEBI" id="CHEBI:59789"/>
    </ligand>
</feature>
<feature type="binding site" evidence="5">
    <location>
        <position position="180"/>
    </location>
    <ligand>
        <name>S-adenosyl-L-methionine</name>
        <dbReference type="ChEBI" id="CHEBI:59789"/>
    </ligand>
</feature>
<comment type="function">
    <text evidence="5">Methylates the class 1 translation termination release factors RF1/PrfA and RF2/PrfB on the glutamine residue of the universally conserved GGQ motif.</text>
</comment>
<feature type="binding site" evidence="5">
    <location>
        <begin position="180"/>
        <end position="183"/>
    </location>
    <ligand>
        <name>substrate</name>
    </ligand>
</feature>
<proteinExistence type="inferred from homology"/>
<evidence type="ECO:0000313" key="8">
    <source>
        <dbReference type="EMBL" id="AGF47374.1"/>
    </source>
</evidence>
<accession>M1LVT9</accession>
<sequence length="273" mass="30898">MVSIKNLIMDSRISRLEAMILLEMILQKSRSWILAHDDEILSDELVDMYMELNQRRLSGEPIAYIVGYKEFMSHMFMVNKNVLIPRPETELLVEHGLKLLRHKYLISPRVIDLGIGCGSIGLSIALTRPDVSVVGCDLSSQALEVARHNATVLGATVELIQSDWFKSINPKEKFDLLLANPPYISREDKHLRMDSLIYEPRSALTDESIDGLESIRKIIETSPAYMKEGASLWIEHSWDQAFSVKNIMKSSGFKNVYSLNDLSGIERVTGGFV</sequence>
<dbReference type="NCBIfam" id="TIGR03534">
    <property type="entry name" value="RF_mod_PrmC"/>
    <property type="match status" value="1"/>
</dbReference>
<comment type="catalytic activity">
    <reaction evidence="4 5">
        <text>L-glutaminyl-[peptide chain release factor] + S-adenosyl-L-methionine = N(5)-methyl-L-glutaminyl-[peptide chain release factor] + S-adenosyl-L-homocysteine + H(+)</text>
        <dbReference type="Rhea" id="RHEA:42896"/>
        <dbReference type="Rhea" id="RHEA-COMP:10271"/>
        <dbReference type="Rhea" id="RHEA-COMP:10272"/>
        <dbReference type="ChEBI" id="CHEBI:15378"/>
        <dbReference type="ChEBI" id="CHEBI:30011"/>
        <dbReference type="ChEBI" id="CHEBI:57856"/>
        <dbReference type="ChEBI" id="CHEBI:59789"/>
        <dbReference type="ChEBI" id="CHEBI:61891"/>
        <dbReference type="EC" id="2.1.1.297"/>
    </reaction>
</comment>
<dbReference type="EC" id="2.1.1.297" evidence="5"/>
<evidence type="ECO:0000256" key="3">
    <source>
        <dbReference type="ARBA" id="ARBA00022691"/>
    </source>
</evidence>
<feature type="domain" description="Release factor glutamine methyltransferase N-terminal" evidence="7">
    <location>
        <begin position="14"/>
        <end position="67"/>
    </location>
</feature>
<feature type="domain" description="Methyltransferase small" evidence="6">
    <location>
        <begin position="100"/>
        <end position="204"/>
    </location>
</feature>
<evidence type="ECO:0000256" key="4">
    <source>
        <dbReference type="ARBA" id="ARBA00048391"/>
    </source>
</evidence>
<dbReference type="AlphaFoldDB" id="M1LVT9"/>
<gene>
    <name evidence="5" type="primary">prmC</name>
    <name evidence="8" type="ORF">CDEE_0292</name>
</gene>
<evidence type="ECO:0000259" key="7">
    <source>
        <dbReference type="Pfam" id="PF17827"/>
    </source>
</evidence>
<evidence type="ECO:0000259" key="6">
    <source>
        <dbReference type="Pfam" id="PF05175"/>
    </source>
</evidence>
<evidence type="ECO:0000256" key="2">
    <source>
        <dbReference type="ARBA" id="ARBA00022679"/>
    </source>
</evidence>
<evidence type="ECO:0000256" key="5">
    <source>
        <dbReference type="HAMAP-Rule" id="MF_02126"/>
    </source>
</evidence>
<dbReference type="InterPro" id="IPR029063">
    <property type="entry name" value="SAM-dependent_MTases_sf"/>
</dbReference>
<dbReference type="InterPro" id="IPR002052">
    <property type="entry name" value="DNA_methylase_N6_adenine_CS"/>
</dbReference>
<dbReference type="eggNOG" id="COG2890">
    <property type="taxonomic scope" value="Bacteria"/>
</dbReference>
<dbReference type="PATRIC" id="fig|1208918.3.peg.70"/>
<dbReference type="STRING" id="1208918.CDEE_0292"/>
<reference evidence="8 9" key="1">
    <citation type="journal article" date="2013" name="Genome Biol. Evol.">
        <title>Genome evolution and phylogenomic analysis of candidatus kinetoplastibacterium, the betaproteobacterial endosymbionts of strigomonas and angomonas.</title>
        <authorList>
            <person name="Alves J.M."/>
            <person name="Serrano M.G."/>
            <person name="Maia da Silva F."/>
            <person name="Voegtly L.J."/>
            <person name="Matveyev A.V."/>
            <person name="Teixeira M.M."/>
            <person name="Camargo E.P."/>
            <person name="Buck G.A."/>
        </authorList>
    </citation>
    <scope>NUCLEOTIDE SEQUENCE [LARGE SCALE GENOMIC DNA]</scope>
    <source>
        <strain evidence="8 9">TCC036E</strain>
    </source>
</reference>
<evidence type="ECO:0000256" key="1">
    <source>
        <dbReference type="ARBA" id="ARBA00022603"/>
    </source>
</evidence>
<keyword evidence="3 5" id="KW-0949">S-adenosyl-L-methionine</keyword>
<dbReference type="GO" id="GO:0102559">
    <property type="term" value="F:peptide chain release factor N(5)-glutamine methyltransferase activity"/>
    <property type="evidence" value="ECO:0007669"/>
    <property type="project" value="UniProtKB-EC"/>
</dbReference>
<dbReference type="PANTHER" id="PTHR18895">
    <property type="entry name" value="HEMK METHYLTRANSFERASE"/>
    <property type="match status" value="1"/>
</dbReference>
<name>M1LVT9_9PROT</name>
<dbReference type="Gene3D" id="3.40.50.150">
    <property type="entry name" value="Vaccinia Virus protein VP39"/>
    <property type="match status" value="1"/>
</dbReference>
<dbReference type="InterPro" id="IPR004556">
    <property type="entry name" value="HemK-like"/>
</dbReference>
<dbReference type="InterPro" id="IPR019874">
    <property type="entry name" value="RF_methyltr_PrmC"/>
</dbReference>
<dbReference type="HAMAP" id="MF_02126">
    <property type="entry name" value="RF_methyltr_PrmC"/>
    <property type="match status" value="1"/>
</dbReference>
<dbReference type="GO" id="GO:0003676">
    <property type="term" value="F:nucleic acid binding"/>
    <property type="evidence" value="ECO:0007669"/>
    <property type="project" value="InterPro"/>
</dbReference>
<keyword evidence="1 5" id="KW-0489">Methyltransferase</keyword>
<protein>
    <recommendedName>
        <fullName evidence="5">Release factor glutamine methyltransferase</fullName>
        <shortName evidence="5">RF MTase</shortName>
        <ecNumber evidence="5">2.1.1.297</ecNumber>
    </recommendedName>
    <alternativeName>
        <fullName evidence="5">N5-glutamine methyltransferase PrmC</fullName>
    </alternativeName>
    <alternativeName>
        <fullName evidence="5">Protein-(glutamine-N5) MTase PrmC</fullName>
    </alternativeName>
    <alternativeName>
        <fullName evidence="5">Protein-glutamine N-methyltransferase PrmC</fullName>
    </alternativeName>
</protein>
<dbReference type="SUPFAM" id="SSF53335">
    <property type="entry name" value="S-adenosyl-L-methionine-dependent methyltransferases"/>
    <property type="match status" value="1"/>
</dbReference>
<dbReference type="Proteomes" id="UP000011686">
    <property type="component" value="Chromosome"/>
</dbReference>
<dbReference type="Pfam" id="PF05175">
    <property type="entry name" value="MTS"/>
    <property type="match status" value="1"/>
</dbReference>
<dbReference type="InterPro" id="IPR007848">
    <property type="entry name" value="Small_mtfrase_dom"/>
</dbReference>
<dbReference type="PROSITE" id="PS00092">
    <property type="entry name" value="N6_MTASE"/>
    <property type="match status" value="1"/>
</dbReference>
<dbReference type="InterPro" id="IPR040758">
    <property type="entry name" value="PrmC_N"/>
</dbReference>
<feature type="binding site" evidence="5">
    <location>
        <begin position="114"/>
        <end position="118"/>
    </location>
    <ligand>
        <name>S-adenosyl-L-methionine</name>
        <dbReference type="ChEBI" id="CHEBI:59789"/>
    </ligand>
</feature>
<keyword evidence="2 5" id="KW-0808">Transferase</keyword>
<dbReference type="NCBIfam" id="TIGR00536">
    <property type="entry name" value="hemK_fam"/>
    <property type="match status" value="1"/>
</dbReference>
<comment type="similarity">
    <text evidence="5">Belongs to the protein N5-glutamine methyltransferase family. PrmC subfamily.</text>
</comment>